<dbReference type="Gene3D" id="3.40.50.720">
    <property type="entry name" value="NAD(P)-binding Rossmann-like Domain"/>
    <property type="match status" value="1"/>
</dbReference>
<evidence type="ECO:0000259" key="3">
    <source>
        <dbReference type="Pfam" id="PF01408"/>
    </source>
</evidence>
<name>A0ABP3UQ48_9BURK</name>
<dbReference type="InterPro" id="IPR051317">
    <property type="entry name" value="Gfo/Idh/MocA_oxidoreduct"/>
</dbReference>
<dbReference type="PANTHER" id="PTHR43708:SF5">
    <property type="entry name" value="CONSERVED EXPRESSED OXIDOREDUCTASE (EUROFUNG)-RELATED"/>
    <property type="match status" value="1"/>
</dbReference>
<evidence type="ECO:0000256" key="2">
    <source>
        <dbReference type="ARBA" id="ARBA00023002"/>
    </source>
</evidence>
<organism evidence="5 6">
    <name type="scientific">Ideonella azotifigens</name>
    <dbReference type="NCBI Taxonomy" id="513160"/>
    <lineage>
        <taxon>Bacteria</taxon>
        <taxon>Pseudomonadati</taxon>
        <taxon>Pseudomonadota</taxon>
        <taxon>Betaproteobacteria</taxon>
        <taxon>Burkholderiales</taxon>
        <taxon>Sphaerotilaceae</taxon>
        <taxon>Ideonella</taxon>
    </lineage>
</organism>
<dbReference type="InterPro" id="IPR000683">
    <property type="entry name" value="Gfo/Idh/MocA-like_OxRdtase_N"/>
</dbReference>
<dbReference type="Proteomes" id="UP001500279">
    <property type="component" value="Unassembled WGS sequence"/>
</dbReference>
<proteinExistence type="inferred from homology"/>
<gene>
    <name evidence="5" type="ORF">GCM10009107_01740</name>
</gene>
<sequence>MTATQTLQVGLVSFGYAGRTFHAPLLQATPGLQLAAVASSQAEAVNTVLGADVSVVPDAAALLALPLDLIVIASPNDTHHPLARDALMAGKAVVIDKPMALDLTEATELVALAARQQRLLSVFHNRRWDGDFLSAAALLQNGRLGRVVQAALYFDRFRPEVRQRWRESAAPGGGLWADLGPHLLDQALQLFGPPVTLQCELASQRDGAVADDWFQARLGYASGLRVLLQASTLAALPGPRFELHGTLGSLRIWGLDGQEDALKAGQRPDPARLAQWGRHPGHAELALPQAGTPAELQPPQSLALQQGDYTRYYAGLRDALLGLAANPVPPAEALAVMQLLDLGRASAKAGHALPVTGLAIPESAMPAAT</sequence>
<comment type="similarity">
    <text evidence="1">Belongs to the Gfo/Idh/MocA family.</text>
</comment>
<dbReference type="Pfam" id="PF22725">
    <property type="entry name" value="GFO_IDH_MocA_C3"/>
    <property type="match status" value="1"/>
</dbReference>
<dbReference type="PANTHER" id="PTHR43708">
    <property type="entry name" value="CONSERVED EXPRESSED OXIDOREDUCTASE (EUROFUNG)"/>
    <property type="match status" value="1"/>
</dbReference>
<feature type="domain" description="Gfo/Idh/MocA-like oxidoreductase N-terminal" evidence="3">
    <location>
        <begin position="8"/>
        <end position="124"/>
    </location>
</feature>
<dbReference type="Pfam" id="PF01408">
    <property type="entry name" value="GFO_IDH_MocA"/>
    <property type="match status" value="1"/>
</dbReference>
<evidence type="ECO:0000313" key="6">
    <source>
        <dbReference type="Proteomes" id="UP001500279"/>
    </source>
</evidence>
<reference evidence="6" key="1">
    <citation type="journal article" date="2019" name="Int. J. Syst. Evol. Microbiol.">
        <title>The Global Catalogue of Microorganisms (GCM) 10K type strain sequencing project: providing services to taxonomists for standard genome sequencing and annotation.</title>
        <authorList>
            <consortium name="The Broad Institute Genomics Platform"/>
            <consortium name="The Broad Institute Genome Sequencing Center for Infectious Disease"/>
            <person name="Wu L."/>
            <person name="Ma J."/>
        </authorList>
    </citation>
    <scope>NUCLEOTIDE SEQUENCE [LARGE SCALE GENOMIC DNA]</scope>
    <source>
        <strain evidence="6">JCM 15503</strain>
    </source>
</reference>
<evidence type="ECO:0000313" key="5">
    <source>
        <dbReference type="EMBL" id="GAA0740263.1"/>
    </source>
</evidence>
<keyword evidence="2" id="KW-0560">Oxidoreductase</keyword>
<keyword evidence="6" id="KW-1185">Reference proteome</keyword>
<dbReference type="NCBIfam" id="NF008607">
    <property type="entry name" value="PRK11579.1"/>
    <property type="match status" value="1"/>
</dbReference>
<feature type="domain" description="GFO/IDH/MocA-like oxidoreductase" evidence="4">
    <location>
        <begin position="132"/>
        <end position="251"/>
    </location>
</feature>
<dbReference type="RefSeq" id="WP_231012750.1">
    <property type="nucleotide sequence ID" value="NZ_BAAAEW010000002.1"/>
</dbReference>
<comment type="caution">
    <text evidence="5">The sequence shown here is derived from an EMBL/GenBank/DDBJ whole genome shotgun (WGS) entry which is preliminary data.</text>
</comment>
<dbReference type="EMBL" id="BAAAEW010000002">
    <property type="protein sequence ID" value="GAA0740263.1"/>
    <property type="molecule type" value="Genomic_DNA"/>
</dbReference>
<evidence type="ECO:0000256" key="1">
    <source>
        <dbReference type="ARBA" id="ARBA00010928"/>
    </source>
</evidence>
<evidence type="ECO:0000259" key="4">
    <source>
        <dbReference type="Pfam" id="PF22725"/>
    </source>
</evidence>
<dbReference type="SUPFAM" id="SSF51735">
    <property type="entry name" value="NAD(P)-binding Rossmann-fold domains"/>
    <property type="match status" value="1"/>
</dbReference>
<dbReference type="InterPro" id="IPR036291">
    <property type="entry name" value="NAD(P)-bd_dom_sf"/>
</dbReference>
<protein>
    <submittedName>
        <fullName evidence="5">Oxidoreductase</fullName>
    </submittedName>
</protein>
<accession>A0ABP3UQ48</accession>
<dbReference type="InterPro" id="IPR055170">
    <property type="entry name" value="GFO_IDH_MocA-like_dom"/>
</dbReference>
<dbReference type="Gene3D" id="3.30.360.10">
    <property type="entry name" value="Dihydrodipicolinate Reductase, domain 2"/>
    <property type="match status" value="1"/>
</dbReference>